<dbReference type="EMBL" id="JARQAI010000015">
    <property type="protein sequence ID" value="MDT2737501.1"/>
    <property type="molecule type" value="Genomic_DNA"/>
</dbReference>
<keyword evidence="11" id="KW-1185">Reference proteome</keyword>
<evidence type="ECO:0000256" key="3">
    <source>
        <dbReference type="ARBA" id="ARBA00022692"/>
    </source>
</evidence>
<dbReference type="PANTHER" id="PTHR33545:SF5">
    <property type="entry name" value="UPF0750 MEMBRANE PROTEIN YITT"/>
    <property type="match status" value="1"/>
</dbReference>
<feature type="transmembrane region" description="Helical" evidence="6">
    <location>
        <begin position="155"/>
        <end position="174"/>
    </location>
</feature>
<evidence type="ECO:0000313" key="9">
    <source>
        <dbReference type="EMBL" id="MDT2771663.1"/>
    </source>
</evidence>
<dbReference type="Pfam" id="PF10035">
    <property type="entry name" value="DUF2179"/>
    <property type="match status" value="1"/>
</dbReference>
<evidence type="ECO:0000256" key="1">
    <source>
        <dbReference type="ARBA" id="ARBA00004651"/>
    </source>
</evidence>
<evidence type="ECO:0000313" key="8">
    <source>
        <dbReference type="EMBL" id="MDT2737501.1"/>
    </source>
</evidence>
<evidence type="ECO:0000256" key="6">
    <source>
        <dbReference type="SAM" id="Phobius"/>
    </source>
</evidence>
<dbReference type="Proteomes" id="UP001269061">
    <property type="component" value="Unassembled WGS sequence"/>
</dbReference>
<evidence type="ECO:0000313" key="11">
    <source>
        <dbReference type="Proteomes" id="UP001269061"/>
    </source>
</evidence>
<evidence type="ECO:0000256" key="4">
    <source>
        <dbReference type="ARBA" id="ARBA00022989"/>
    </source>
</evidence>
<dbReference type="GO" id="GO:0005886">
    <property type="term" value="C:plasma membrane"/>
    <property type="evidence" value="ECO:0007669"/>
    <property type="project" value="UniProtKB-SubCell"/>
</dbReference>
<dbReference type="InterPro" id="IPR003740">
    <property type="entry name" value="YitT"/>
</dbReference>
<dbReference type="InterPro" id="IPR015867">
    <property type="entry name" value="N-reg_PII/ATP_PRibTrfase_C"/>
</dbReference>
<dbReference type="PANTHER" id="PTHR33545">
    <property type="entry name" value="UPF0750 MEMBRANE PROTEIN YITT-RELATED"/>
    <property type="match status" value="1"/>
</dbReference>
<keyword evidence="3 6" id="KW-0812">Transmembrane</keyword>
<feature type="transmembrane region" description="Helical" evidence="6">
    <location>
        <begin position="51"/>
        <end position="73"/>
    </location>
</feature>
<evidence type="ECO:0000256" key="5">
    <source>
        <dbReference type="ARBA" id="ARBA00023136"/>
    </source>
</evidence>
<feature type="domain" description="DUF2179" evidence="7">
    <location>
        <begin position="225"/>
        <end position="280"/>
    </location>
</feature>
<dbReference type="Gene3D" id="3.30.70.120">
    <property type="match status" value="1"/>
</dbReference>
<dbReference type="Proteomes" id="UP001180842">
    <property type="component" value="Unassembled WGS sequence"/>
</dbReference>
<dbReference type="Pfam" id="PF02588">
    <property type="entry name" value="YitT_membrane"/>
    <property type="match status" value="1"/>
</dbReference>
<protein>
    <submittedName>
        <fullName evidence="8">YitT family protein</fullName>
    </submittedName>
</protein>
<dbReference type="AlphaFoldDB" id="A0AAE4I4I0"/>
<dbReference type="InterPro" id="IPR051461">
    <property type="entry name" value="UPF0750_membrane"/>
</dbReference>
<accession>A0AAE4I4I0</accession>
<gene>
    <name evidence="8" type="ORF">P7H00_10205</name>
    <name evidence="9" type="ORF">P7H46_12615</name>
</gene>
<keyword evidence="2" id="KW-1003">Cell membrane</keyword>
<evidence type="ECO:0000256" key="2">
    <source>
        <dbReference type="ARBA" id="ARBA00022475"/>
    </source>
</evidence>
<reference evidence="8 11" key="1">
    <citation type="submission" date="2023-03" db="EMBL/GenBank/DDBJ databases">
        <authorList>
            <person name="Shen W."/>
            <person name="Cai J."/>
        </authorList>
    </citation>
    <scope>NUCLEOTIDE SEQUENCE</scope>
    <source>
        <strain evidence="8">P69-2</strain>
        <strain evidence="9 11">Y59</strain>
    </source>
</reference>
<feature type="transmembrane region" description="Helical" evidence="6">
    <location>
        <begin position="12"/>
        <end position="31"/>
    </location>
</feature>
<comment type="caution">
    <text evidence="8">The sequence shown here is derived from an EMBL/GenBank/DDBJ whole genome shotgun (WGS) entry which is preliminary data.</text>
</comment>
<proteinExistence type="predicted"/>
<dbReference type="InterPro" id="IPR019264">
    <property type="entry name" value="DUF2179"/>
</dbReference>
<organism evidence="8 10">
    <name type="scientific">Enterococcus pseudoavium</name>
    <dbReference type="NCBI Taxonomy" id="44007"/>
    <lineage>
        <taxon>Bacteria</taxon>
        <taxon>Bacillati</taxon>
        <taxon>Bacillota</taxon>
        <taxon>Bacilli</taxon>
        <taxon>Lactobacillales</taxon>
        <taxon>Enterococcaceae</taxon>
        <taxon>Enterococcus</taxon>
    </lineage>
</organism>
<keyword evidence="4 6" id="KW-1133">Transmembrane helix</keyword>
<evidence type="ECO:0000259" key="7">
    <source>
        <dbReference type="Pfam" id="PF10035"/>
    </source>
</evidence>
<name>A0AAE4I4I0_9ENTE</name>
<dbReference type="PIRSF" id="PIRSF006483">
    <property type="entry name" value="Membrane_protein_YitT"/>
    <property type="match status" value="1"/>
</dbReference>
<evidence type="ECO:0000313" key="10">
    <source>
        <dbReference type="Proteomes" id="UP001180842"/>
    </source>
</evidence>
<comment type="subcellular location">
    <subcellularLocation>
        <location evidence="1">Cell membrane</location>
        <topology evidence="1">Multi-pass membrane protein</topology>
    </subcellularLocation>
</comment>
<keyword evidence="5 6" id="KW-0472">Membrane</keyword>
<dbReference type="EMBL" id="JARQAZ010000011">
    <property type="protein sequence ID" value="MDT2771663.1"/>
    <property type="molecule type" value="Genomic_DNA"/>
</dbReference>
<feature type="transmembrane region" description="Helical" evidence="6">
    <location>
        <begin position="85"/>
        <end position="103"/>
    </location>
</feature>
<feature type="transmembrane region" description="Helical" evidence="6">
    <location>
        <begin position="115"/>
        <end position="135"/>
    </location>
</feature>
<sequence length="286" mass="31792">MKNIKLKENLGDILFVLVYGLCSAAGVQFFLQSANIYTSGITGFAQVLVSSLQHFLGLTTSLAVWNLLLNVPLFIISWRVLGKKFTLYTITSVVSMSLFLKVLPEHQLTNDPVVAAIFGGALTGVGIGICLRRGFSTGGVDIIALVIQRTFGRTVGQISFIANSLIVIAASLLYGFQNGLYSIISIYVGIMVIDRLYIQQQLETVSIYTKKPEEILLFLKAATKRGYTYNRDFLGGYHDQPVTVLTIILTKYEEILLIKQLREVDPEVFINIQPTERVRGNFIQLQ</sequence>
<feature type="transmembrane region" description="Helical" evidence="6">
    <location>
        <begin position="180"/>
        <end position="198"/>
    </location>
</feature>
<dbReference type="RefSeq" id="WP_311797198.1">
    <property type="nucleotide sequence ID" value="NZ_JARQAI010000015.1"/>
</dbReference>